<dbReference type="eggNOG" id="COG0491">
    <property type="taxonomic scope" value="Bacteria"/>
</dbReference>
<dbReference type="SMART" id="SM00849">
    <property type="entry name" value="Lactamase_B"/>
    <property type="match status" value="1"/>
</dbReference>
<evidence type="ECO:0000313" key="3">
    <source>
        <dbReference type="Proteomes" id="UP000008363"/>
    </source>
</evidence>
<dbReference type="Gene3D" id="3.60.15.10">
    <property type="entry name" value="Ribonuclease Z/Hydroxyacylglutathione hydrolase-like"/>
    <property type="match status" value="1"/>
</dbReference>
<dbReference type="InterPro" id="IPR036866">
    <property type="entry name" value="RibonucZ/Hydroxyglut_hydro"/>
</dbReference>
<feature type="domain" description="Metallo-beta-lactamase" evidence="1">
    <location>
        <begin position="44"/>
        <end position="255"/>
    </location>
</feature>
<dbReference type="Proteomes" id="UP000008363">
    <property type="component" value="Unassembled WGS sequence"/>
</dbReference>
<gene>
    <name evidence="2" type="ORF">GORHZ_193_00080</name>
</gene>
<keyword evidence="3" id="KW-1185">Reference proteome</keyword>
<dbReference type="Pfam" id="PF00753">
    <property type="entry name" value="Lactamase_B"/>
    <property type="match status" value="1"/>
</dbReference>
<accession>K6WGE4</accession>
<dbReference type="STRING" id="1108045.GORHZ_193_00080"/>
<name>K6WGE4_9ACTN</name>
<organism evidence="2 3">
    <name type="scientific">Gordonia rhizosphera NBRC 16068</name>
    <dbReference type="NCBI Taxonomy" id="1108045"/>
    <lineage>
        <taxon>Bacteria</taxon>
        <taxon>Bacillati</taxon>
        <taxon>Actinomycetota</taxon>
        <taxon>Actinomycetes</taxon>
        <taxon>Mycobacteriales</taxon>
        <taxon>Gordoniaceae</taxon>
        <taxon>Gordonia</taxon>
    </lineage>
</organism>
<proteinExistence type="predicted"/>
<dbReference type="InterPro" id="IPR050662">
    <property type="entry name" value="Sec-metab_biosynth-thioest"/>
</dbReference>
<dbReference type="SUPFAM" id="SSF56281">
    <property type="entry name" value="Metallo-hydrolase/oxidoreductase"/>
    <property type="match status" value="1"/>
</dbReference>
<dbReference type="PANTHER" id="PTHR23131:SF4">
    <property type="entry name" value="METALLO-BETA-LACTAMASE SUPERFAMILY POTEIN"/>
    <property type="match status" value="1"/>
</dbReference>
<dbReference type="PANTHER" id="PTHR23131">
    <property type="entry name" value="ENDORIBONUCLEASE LACTB2"/>
    <property type="match status" value="1"/>
</dbReference>
<dbReference type="RefSeq" id="WP_006337533.1">
    <property type="nucleotide sequence ID" value="NZ_BAHC01000193.1"/>
</dbReference>
<evidence type="ECO:0000313" key="2">
    <source>
        <dbReference type="EMBL" id="GAB92816.1"/>
    </source>
</evidence>
<sequence>MTTIEVTGHRQREAWAQKVMPPVEEVRPGLWSIPVPMPQNPLRYVLVYALALPDGLALIDTGWNTDVSWQSLVDGIHATGHDVSDVRHVSITHLHPDHFGLVPRLLEHADPILAMHRNDARHLHHVSDAEIERQIDNAQRDLELHGAPTDVVDTGFREIARLPAGRTMDVELENGDPLNLAGWNVRALWTPGHTAGHLCFVDDDAGIIFTGDHLLPRISPNVSANRFQSHNPLAEYLISLANTEHLPDLEALPSHEYRFRGLADRVTHLLGHHEERLTEITEAVIAAPESTAWEITRSVTWSRPFEQLSVPLSRMALGETNAHLVVLQQRGILTPTEGIPIRWSVSAPASTHPTEENRR</sequence>
<comment type="caution">
    <text evidence="2">The sequence shown here is derived from an EMBL/GenBank/DDBJ whole genome shotgun (WGS) entry which is preliminary data.</text>
</comment>
<dbReference type="EMBL" id="BAHC01000193">
    <property type="protein sequence ID" value="GAB92816.1"/>
    <property type="molecule type" value="Genomic_DNA"/>
</dbReference>
<dbReference type="InterPro" id="IPR036388">
    <property type="entry name" value="WH-like_DNA-bd_sf"/>
</dbReference>
<dbReference type="AlphaFoldDB" id="K6WGE4"/>
<dbReference type="InterPro" id="IPR001279">
    <property type="entry name" value="Metallo-B-lactamas"/>
</dbReference>
<dbReference type="OrthoDB" id="2971563at2"/>
<evidence type="ECO:0000259" key="1">
    <source>
        <dbReference type="SMART" id="SM00849"/>
    </source>
</evidence>
<protein>
    <recommendedName>
        <fullName evidence="1">Metallo-beta-lactamase domain-containing protein</fullName>
    </recommendedName>
</protein>
<reference evidence="2 3" key="1">
    <citation type="submission" date="2012-08" db="EMBL/GenBank/DDBJ databases">
        <title>Whole genome shotgun sequence of Gordonia rhizosphera NBRC 16068.</title>
        <authorList>
            <person name="Takarada H."/>
            <person name="Isaki S."/>
            <person name="Hosoyama A."/>
            <person name="Tsuchikane K."/>
            <person name="Katsumata H."/>
            <person name="Baba S."/>
            <person name="Ohji S."/>
            <person name="Yamazaki S."/>
            <person name="Fujita N."/>
        </authorList>
    </citation>
    <scope>NUCLEOTIDE SEQUENCE [LARGE SCALE GENOMIC DNA]</scope>
    <source>
        <strain evidence="2 3">NBRC 16068</strain>
    </source>
</reference>
<dbReference type="Gene3D" id="1.10.10.10">
    <property type="entry name" value="Winged helix-like DNA-binding domain superfamily/Winged helix DNA-binding domain"/>
    <property type="match status" value="1"/>
</dbReference>